<proteinExistence type="inferred from homology"/>
<evidence type="ECO:0000256" key="2">
    <source>
        <dbReference type="ARBA" id="ARBA00023315"/>
    </source>
</evidence>
<dbReference type="OrthoDB" id="9795206at2"/>
<dbReference type="InterPro" id="IPR000182">
    <property type="entry name" value="GNAT_dom"/>
</dbReference>
<dbReference type="EMBL" id="QRCT01000025">
    <property type="protein sequence ID" value="RDU23479.1"/>
    <property type="molecule type" value="Genomic_DNA"/>
</dbReference>
<accession>A0A371AVA9</accession>
<organism evidence="5 6">
    <name type="scientific">Anaerosacchariphilus polymeriproducens</name>
    <dbReference type="NCBI Taxonomy" id="1812858"/>
    <lineage>
        <taxon>Bacteria</taxon>
        <taxon>Bacillati</taxon>
        <taxon>Bacillota</taxon>
        <taxon>Clostridia</taxon>
        <taxon>Lachnospirales</taxon>
        <taxon>Lachnospiraceae</taxon>
        <taxon>Anaerosacchariphilus</taxon>
    </lineage>
</organism>
<dbReference type="Proteomes" id="UP000255036">
    <property type="component" value="Unassembled WGS sequence"/>
</dbReference>
<evidence type="ECO:0000256" key="3">
    <source>
        <dbReference type="ARBA" id="ARBA00038502"/>
    </source>
</evidence>
<dbReference type="PANTHER" id="PTHR43792">
    <property type="entry name" value="GNAT FAMILY, PUTATIVE (AFU_ORTHOLOGUE AFUA_3G00765)-RELATED-RELATED"/>
    <property type="match status" value="1"/>
</dbReference>
<dbReference type="GO" id="GO:0005737">
    <property type="term" value="C:cytoplasm"/>
    <property type="evidence" value="ECO:0007669"/>
    <property type="project" value="TreeGrafter"/>
</dbReference>
<dbReference type="PANTHER" id="PTHR43792:SF8">
    <property type="entry name" value="[RIBOSOMAL PROTEIN US5]-ALANINE N-ACETYLTRANSFERASE"/>
    <property type="match status" value="1"/>
</dbReference>
<dbReference type="Pfam" id="PF13302">
    <property type="entry name" value="Acetyltransf_3"/>
    <property type="match status" value="1"/>
</dbReference>
<feature type="domain" description="N-acetyltransferase" evidence="4">
    <location>
        <begin position="32"/>
        <end position="174"/>
    </location>
</feature>
<keyword evidence="6" id="KW-1185">Reference proteome</keyword>
<keyword evidence="2" id="KW-0012">Acyltransferase</keyword>
<gene>
    <name evidence="5" type="ORF">DWV06_09275</name>
</gene>
<dbReference type="Gene3D" id="3.40.630.30">
    <property type="match status" value="1"/>
</dbReference>
<dbReference type="AlphaFoldDB" id="A0A371AVA9"/>
<dbReference type="InterPro" id="IPR051531">
    <property type="entry name" value="N-acetyltransferase"/>
</dbReference>
<name>A0A371AVA9_9FIRM</name>
<protein>
    <submittedName>
        <fullName evidence="5">N-acetyltransferase</fullName>
    </submittedName>
</protein>
<evidence type="ECO:0000256" key="1">
    <source>
        <dbReference type="ARBA" id="ARBA00022679"/>
    </source>
</evidence>
<dbReference type="RefSeq" id="WP_115481907.1">
    <property type="nucleotide sequence ID" value="NZ_QRCT01000025.1"/>
</dbReference>
<reference evidence="5 6" key="1">
    <citation type="submission" date="2018-07" db="EMBL/GenBank/DDBJ databases">
        <title>Anaerosacharophilus polymeroproducens gen. nov. sp. nov., an anaerobic bacterium isolated from salt field.</title>
        <authorList>
            <person name="Kim W."/>
            <person name="Yang S.-H."/>
            <person name="Oh J."/>
            <person name="Lee J.-H."/>
            <person name="Kwon K.K."/>
        </authorList>
    </citation>
    <scope>NUCLEOTIDE SEQUENCE [LARGE SCALE GENOMIC DNA]</scope>
    <source>
        <strain evidence="5 6">MCWD5</strain>
    </source>
</reference>
<comment type="similarity">
    <text evidence="3">Belongs to the acetyltransferase family. RimJ subfamily.</text>
</comment>
<dbReference type="GO" id="GO:0008999">
    <property type="term" value="F:protein-N-terminal-alanine acetyltransferase activity"/>
    <property type="evidence" value="ECO:0007669"/>
    <property type="project" value="TreeGrafter"/>
</dbReference>
<dbReference type="InterPro" id="IPR016181">
    <property type="entry name" value="Acyl_CoA_acyltransferase"/>
</dbReference>
<comment type="caution">
    <text evidence="5">The sequence shown here is derived from an EMBL/GenBank/DDBJ whole genome shotgun (WGS) entry which is preliminary data.</text>
</comment>
<evidence type="ECO:0000313" key="6">
    <source>
        <dbReference type="Proteomes" id="UP000255036"/>
    </source>
</evidence>
<dbReference type="PROSITE" id="PS51186">
    <property type="entry name" value="GNAT"/>
    <property type="match status" value="1"/>
</dbReference>
<sequence length="181" mass="21525">MNLIYETNRLYLSVLNEKYASNVLDFYLNDKELFEKYEPQRTLNFYTRTYQKANLNFEYQLFIKSASIRFWVFEKTQPEKIIGSISFLNIQRNAFQSCQLGYKFASAFHHRGYATEALKKGIDIIFSELGLHRIEAFVLPENLPSKKVLERLDFAFEGTCKDYAFLQGEWRTHERFALCNF</sequence>
<evidence type="ECO:0000259" key="4">
    <source>
        <dbReference type="PROSITE" id="PS51186"/>
    </source>
</evidence>
<evidence type="ECO:0000313" key="5">
    <source>
        <dbReference type="EMBL" id="RDU23479.1"/>
    </source>
</evidence>
<keyword evidence="1 5" id="KW-0808">Transferase</keyword>
<dbReference type="SUPFAM" id="SSF55729">
    <property type="entry name" value="Acyl-CoA N-acyltransferases (Nat)"/>
    <property type="match status" value="1"/>
</dbReference>